<evidence type="ECO:0000313" key="2">
    <source>
        <dbReference type="EnsemblPlants" id="KQK16867"/>
    </source>
</evidence>
<dbReference type="PANTHER" id="PTHR33087:SF49">
    <property type="entry name" value="DUF4283 DOMAIN-CONTAINING PROTEIN"/>
    <property type="match status" value="1"/>
</dbReference>
<accession>A0A0Q3JG46</accession>
<reference evidence="1" key="2">
    <citation type="submission" date="2017-06" db="EMBL/GenBank/DDBJ databases">
        <title>WGS assembly of Brachypodium distachyon.</title>
        <authorList>
            <consortium name="The International Brachypodium Initiative"/>
            <person name="Lucas S."/>
            <person name="Harmon-Smith M."/>
            <person name="Lail K."/>
            <person name="Tice H."/>
            <person name="Grimwood J."/>
            <person name="Bruce D."/>
            <person name="Barry K."/>
            <person name="Shu S."/>
            <person name="Lindquist E."/>
            <person name="Wang M."/>
            <person name="Pitluck S."/>
            <person name="Vogel J.P."/>
            <person name="Garvin D.F."/>
            <person name="Mockler T.C."/>
            <person name="Schmutz J."/>
            <person name="Rokhsar D."/>
            <person name="Bevan M.W."/>
        </authorList>
    </citation>
    <scope>NUCLEOTIDE SEQUENCE</scope>
    <source>
        <strain evidence="1">Bd21</strain>
    </source>
</reference>
<organism evidence="1">
    <name type="scientific">Brachypodium distachyon</name>
    <name type="common">Purple false brome</name>
    <name type="synonym">Trachynia distachya</name>
    <dbReference type="NCBI Taxonomy" id="15368"/>
    <lineage>
        <taxon>Eukaryota</taxon>
        <taxon>Viridiplantae</taxon>
        <taxon>Streptophyta</taxon>
        <taxon>Embryophyta</taxon>
        <taxon>Tracheophyta</taxon>
        <taxon>Spermatophyta</taxon>
        <taxon>Magnoliopsida</taxon>
        <taxon>Liliopsida</taxon>
        <taxon>Poales</taxon>
        <taxon>Poaceae</taxon>
        <taxon>BOP clade</taxon>
        <taxon>Pooideae</taxon>
        <taxon>Stipodae</taxon>
        <taxon>Brachypodieae</taxon>
        <taxon>Brachypodium</taxon>
    </lineage>
</organism>
<protein>
    <submittedName>
        <fullName evidence="1 2">Uncharacterized protein</fullName>
    </submittedName>
</protein>
<keyword evidence="3" id="KW-1185">Reference proteome</keyword>
<reference evidence="2" key="3">
    <citation type="submission" date="2018-08" db="UniProtKB">
        <authorList>
            <consortium name="EnsemblPlants"/>
        </authorList>
    </citation>
    <scope>IDENTIFICATION</scope>
    <source>
        <strain evidence="2">cv. Bd21</strain>
    </source>
</reference>
<dbReference type="AlphaFoldDB" id="A0A0Q3JG46"/>
<dbReference type="EnsemblPlants" id="KQK16867">
    <property type="protein sequence ID" value="KQK16867"/>
    <property type="gene ID" value="BRADI_1g31146v3"/>
</dbReference>
<dbReference type="EMBL" id="CM000880">
    <property type="protein sequence ID" value="KQK16867.1"/>
    <property type="molecule type" value="Genomic_DNA"/>
</dbReference>
<evidence type="ECO:0000313" key="3">
    <source>
        <dbReference type="Proteomes" id="UP000008810"/>
    </source>
</evidence>
<sequence length="122" mass="13711">MPLHLWSIEGAEEVLGKDVIVDRLDSRTFAQEATDVFSCWVWCWSLDRIPSDYSFTVFPKGAGRVEEMNGYSPPCREVAPPPERVQFSALIHIDLVEDWDGDGNSGLMTVESCVEQSMSLPM</sequence>
<dbReference type="OrthoDB" id="696013at2759"/>
<gene>
    <name evidence="1" type="ORF">BRADI_1g31146v3</name>
</gene>
<dbReference type="Proteomes" id="UP000008810">
    <property type="component" value="Chromosome 1"/>
</dbReference>
<dbReference type="PANTHER" id="PTHR33087">
    <property type="entry name" value="OS07G0539200 PROTEIN"/>
    <property type="match status" value="1"/>
</dbReference>
<dbReference type="InParanoid" id="A0A0Q3JG46"/>
<reference evidence="1 2" key="1">
    <citation type="journal article" date="2010" name="Nature">
        <title>Genome sequencing and analysis of the model grass Brachypodium distachyon.</title>
        <authorList>
            <consortium name="International Brachypodium Initiative"/>
        </authorList>
    </citation>
    <scope>NUCLEOTIDE SEQUENCE [LARGE SCALE GENOMIC DNA]</scope>
    <source>
        <strain evidence="1 2">Bd21</strain>
    </source>
</reference>
<proteinExistence type="predicted"/>
<dbReference type="Gramene" id="KQK16867">
    <property type="protein sequence ID" value="KQK16867"/>
    <property type="gene ID" value="BRADI_1g31146v3"/>
</dbReference>
<name>A0A0Q3JG46_BRADI</name>
<dbReference type="InterPro" id="IPR053253">
    <property type="entry name" value="Sex_diff_modulator"/>
</dbReference>
<evidence type="ECO:0000313" key="1">
    <source>
        <dbReference type="EMBL" id="KQK16867.1"/>
    </source>
</evidence>